<accession>A0A433V757</accession>
<dbReference type="InterPro" id="IPR025196">
    <property type="entry name" value="DUF4126"/>
</dbReference>
<keyword evidence="1" id="KW-0812">Transmembrane</keyword>
<dbReference type="RefSeq" id="WP_127084709.1">
    <property type="nucleotide sequence ID" value="NZ_RSCL01000018.1"/>
</dbReference>
<name>A0A433V757_9CYAN</name>
<evidence type="ECO:0000313" key="4">
    <source>
        <dbReference type="Proteomes" id="UP000271624"/>
    </source>
</evidence>
<proteinExistence type="predicted"/>
<gene>
    <name evidence="3" type="ORF">DSM106972_065340</name>
</gene>
<protein>
    <submittedName>
        <fullName evidence="3">DUF4126 domain-containing protein</fullName>
    </submittedName>
</protein>
<feature type="transmembrane region" description="Helical" evidence="1">
    <location>
        <begin position="43"/>
        <end position="62"/>
    </location>
</feature>
<dbReference type="EMBL" id="RSCL01000018">
    <property type="protein sequence ID" value="RUT01911.1"/>
    <property type="molecule type" value="Genomic_DNA"/>
</dbReference>
<keyword evidence="1" id="KW-1133">Transmembrane helix</keyword>
<dbReference type="Proteomes" id="UP000271624">
    <property type="component" value="Unassembled WGS sequence"/>
</dbReference>
<dbReference type="OrthoDB" id="530021at2"/>
<evidence type="ECO:0000256" key="1">
    <source>
        <dbReference type="SAM" id="Phobius"/>
    </source>
</evidence>
<feature type="transmembrane region" description="Helical" evidence="1">
    <location>
        <begin position="74"/>
        <end position="95"/>
    </location>
</feature>
<feature type="domain" description="DUF4126" evidence="2">
    <location>
        <begin position="5"/>
        <end position="167"/>
    </location>
</feature>
<comment type="caution">
    <text evidence="3">The sequence shown here is derived from an EMBL/GenBank/DDBJ whole genome shotgun (WGS) entry which is preliminary data.</text>
</comment>
<organism evidence="3 4">
    <name type="scientific">Dulcicalothrix desertica PCC 7102</name>
    <dbReference type="NCBI Taxonomy" id="232991"/>
    <lineage>
        <taxon>Bacteria</taxon>
        <taxon>Bacillati</taxon>
        <taxon>Cyanobacteriota</taxon>
        <taxon>Cyanophyceae</taxon>
        <taxon>Nostocales</taxon>
        <taxon>Calotrichaceae</taxon>
        <taxon>Dulcicalothrix</taxon>
    </lineage>
</organism>
<reference evidence="3" key="1">
    <citation type="submission" date="2018-12" db="EMBL/GenBank/DDBJ databases">
        <authorList>
            <person name="Will S."/>
            <person name="Neumann-Schaal M."/>
            <person name="Henke P."/>
        </authorList>
    </citation>
    <scope>NUCLEOTIDE SEQUENCE</scope>
    <source>
        <strain evidence="3">PCC 7102</strain>
    </source>
</reference>
<feature type="transmembrane region" description="Helical" evidence="1">
    <location>
        <begin position="134"/>
        <end position="165"/>
    </location>
</feature>
<evidence type="ECO:0000313" key="3">
    <source>
        <dbReference type="EMBL" id="RUT01911.1"/>
    </source>
</evidence>
<keyword evidence="1" id="KW-0472">Membrane</keyword>
<dbReference type="Pfam" id="PF13548">
    <property type="entry name" value="DUF4126"/>
    <property type="match status" value="1"/>
</dbReference>
<keyword evidence="4" id="KW-1185">Reference proteome</keyword>
<dbReference type="AlphaFoldDB" id="A0A433V757"/>
<reference evidence="3" key="2">
    <citation type="journal article" date="2019" name="Genome Biol. Evol.">
        <title>Day and night: Metabolic profiles and evolutionary relationships of six axenic non-marine cyanobacteria.</title>
        <authorList>
            <person name="Will S.E."/>
            <person name="Henke P."/>
            <person name="Boedeker C."/>
            <person name="Huang S."/>
            <person name="Brinkmann H."/>
            <person name="Rohde M."/>
            <person name="Jarek M."/>
            <person name="Friedl T."/>
            <person name="Seufert S."/>
            <person name="Schumacher M."/>
            <person name="Overmann J."/>
            <person name="Neumann-Schaal M."/>
            <person name="Petersen J."/>
        </authorList>
    </citation>
    <scope>NUCLEOTIDE SEQUENCE [LARGE SCALE GENOMIC DNA]</scope>
    <source>
        <strain evidence="3">PCC 7102</strain>
    </source>
</reference>
<feature type="transmembrane region" description="Helical" evidence="1">
    <location>
        <begin position="101"/>
        <end position="122"/>
    </location>
</feature>
<evidence type="ECO:0000259" key="2">
    <source>
        <dbReference type="Pfam" id="PF13548"/>
    </source>
</evidence>
<sequence length="181" mass="19879">MIEVLAALSASAAAGIRTALPLLFVGLLQGHSLWSQVPVLSRISSPLLFGALTSLSIIEVLASKRLTGQRVLQVLQLIFSPIVGAIMGLACANVTETPQWLVVLFSASLALVLKLVQVGWFFRLRGLPTWAVFIQDFLCVILVVFACNAPWQGGLIALLLLWFAIRSGKSWYNWYRYTPRP</sequence>